<organism evidence="3 4">
    <name type="scientific">Candidatus Choladousia intestinavium</name>
    <dbReference type="NCBI Taxonomy" id="2840727"/>
    <lineage>
        <taxon>Bacteria</taxon>
        <taxon>Bacillati</taxon>
        <taxon>Bacillota</taxon>
        <taxon>Clostridia</taxon>
        <taxon>Lachnospirales</taxon>
        <taxon>Lachnospiraceae</taxon>
        <taxon>Lachnospiraceae incertae sedis</taxon>
        <taxon>Candidatus Choladousia</taxon>
    </lineage>
</organism>
<comment type="caution">
    <text evidence="3">The sequence shown here is derived from an EMBL/GenBank/DDBJ whole genome shotgun (WGS) entry which is preliminary data.</text>
</comment>
<dbReference type="AlphaFoldDB" id="A0A9D1D8E2"/>
<dbReference type="Pfam" id="PF18983">
    <property type="entry name" value="DUF5717"/>
    <property type="match status" value="1"/>
</dbReference>
<dbReference type="Pfam" id="PF18984">
    <property type="entry name" value="DUF5717_N"/>
    <property type="match status" value="1"/>
</dbReference>
<reference evidence="3" key="1">
    <citation type="submission" date="2020-10" db="EMBL/GenBank/DDBJ databases">
        <authorList>
            <person name="Gilroy R."/>
        </authorList>
    </citation>
    <scope>NUCLEOTIDE SEQUENCE</scope>
    <source>
        <strain evidence="3">ChiSjej4B22-8148</strain>
    </source>
</reference>
<evidence type="ECO:0000259" key="2">
    <source>
        <dbReference type="Pfam" id="PF18984"/>
    </source>
</evidence>
<accession>A0A9D1D8E2</accession>
<gene>
    <name evidence="3" type="ORF">IAB31_00100</name>
</gene>
<sequence length="1184" mass="139147">MKRRIEQLLNGKFEYETPRLKIWPEEIQIRLKPGEVLQQSFFLEHPQEEKVRGFLYSSNPRITCNPVEFQGPRNEIHYQVDGSGLPEGWVEDGAFTICSELGEYTLPYTIRAEKSREQESQESSLDVAGLAKLARENFQQAYRQFISQGFRNYLKEKEPQLYGLYQGLGTPSFNYQSLEEFLTGTGQKEAVEISIDRNEIELTALTEPVRETIQITKSMPGFQKIQVETDERFLRPEKKLITTDEFAGSTFDLNVVIDTNLMHGGRNYGRVKLSTCYQTIYIQVTAQKAGKPAAQKQGHICKIMQKKLESLYVGFRLKKIDVQTWIDRSVSVINSYRRAGGSDPFAELFLVQLYYADGKRQKALKLLQSLEQSRRRLNTPERYGFFLYMTTFFNRDKEYVDQVEAEIDRMFLRDKTNWKLQWILFYLKESLLGDENARYEAAAEQFRYGCRSRILYLEAYPILKKNPFLMRHLGAFELQLLRFAAKEQLLTAEVIRQAASLTMHYPEFNEQLFKILCKGSELYPSEDLIKAICLLLMKGDKKEHKYFEWYEKGVSYGLRITGLYEYYMESMEYTNLQDMPQIIRMYFAYDHTLDYKKRAAVYRRMTEQKEEEPQTYRNYRVAMEKFTLEQLEAGRITEDLCVLYRAYIRKNLLNKTMADRLIDLLFTVEVTCEAPSIRQVIVYSPRTGKEQAVNFSEGRALVQCFDPESVLLAADQEGIRYTAAMLCEARQLFWEEQMLPWCMEKSPEHTGLLLYISSQCLLRGEINRESLPCLKRACEISGLTEEYKRKLQKAVLEWYKEHPKEESLGKFLTEIPYQEYIQVDKKTLLTLLAQEGMCQEAFMLIDRYGAEEVPVLELVRICSRMVLDREFEENAMLVSLCHYCFICGKYDDKLLRYLLLYYEGPIQDMMQIWQAGVEFELDTMLLEEKMMMMMLFTRNDTRGTEAVFESYARKMGRKKLCRAYVNLKAYEYFVKGQPVAESVFQYMERDYGKLSRQGRTQEQEDVCRLALMQHYAMAVSLAKEQKKYAEELLEEYSAKGMRFAFWKRFGEELLAPYQMKGREFVEYVGNPASIVYISWRKKGQEEYTREPMKNCFEGIFVREFTLFYGDELECFLEEELEGSVKKSDKRILSASGEISGENTRYEILNRISRAVKQNDEAAFHEEIGTYLQLEHLTKELFTLI</sequence>
<name>A0A9D1D8E2_9FIRM</name>
<evidence type="ECO:0000313" key="4">
    <source>
        <dbReference type="Proteomes" id="UP000886757"/>
    </source>
</evidence>
<feature type="domain" description="DUF5717" evidence="2">
    <location>
        <begin position="1"/>
        <end position="871"/>
    </location>
</feature>
<dbReference type="Proteomes" id="UP000886757">
    <property type="component" value="Unassembled WGS sequence"/>
</dbReference>
<evidence type="ECO:0000313" key="3">
    <source>
        <dbReference type="EMBL" id="HIR12312.1"/>
    </source>
</evidence>
<evidence type="ECO:0008006" key="5">
    <source>
        <dbReference type="Google" id="ProtNLM"/>
    </source>
</evidence>
<feature type="domain" description="DUF5717" evidence="1">
    <location>
        <begin position="875"/>
        <end position="1181"/>
    </location>
</feature>
<dbReference type="EMBL" id="DVGK01000002">
    <property type="protein sequence ID" value="HIR12312.1"/>
    <property type="molecule type" value="Genomic_DNA"/>
</dbReference>
<evidence type="ECO:0000259" key="1">
    <source>
        <dbReference type="Pfam" id="PF18983"/>
    </source>
</evidence>
<proteinExistence type="predicted"/>
<dbReference type="InterPro" id="IPR043775">
    <property type="entry name" value="DUF5717_N"/>
</dbReference>
<dbReference type="InterPro" id="IPR043774">
    <property type="entry name" value="DUF5717_C"/>
</dbReference>
<reference evidence="3" key="2">
    <citation type="journal article" date="2021" name="PeerJ">
        <title>Extensive microbial diversity within the chicken gut microbiome revealed by metagenomics and culture.</title>
        <authorList>
            <person name="Gilroy R."/>
            <person name="Ravi A."/>
            <person name="Getino M."/>
            <person name="Pursley I."/>
            <person name="Horton D.L."/>
            <person name="Alikhan N.F."/>
            <person name="Baker D."/>
            <person name="Gharbi K."/>
            <person name="Hall N."/>
            <person name="Watson M."/>
            <person name="Adriaenssens E.M."/>
            <person name="Foster-Nyarko E."/>
            <person name="Jarju S."/>
            <person name="Secka A."/>
            <person name="Antonio M."/>
            <person name="Oren A."/>
            <person name="Chaudhuri R.R."/>
            <person name="La Ragione R."/>
            <person name="Hildebrand F."/>
            <person name="Pallen M.J."/>
        </authorList>
    </citation>
    <scope>NUCLEOTIDE SEQUENCE</scope>
    <source>
        <strain evidence="3">ChiSjej4B22-8148</strain>
    </source>
</reference>
<protein>
    <recommendedName>
        <fullName evidence="5">DUF5717 domain-containing protein</fullName>
    </recommendedName>
</protein>